<keyword evidence="2" id="KW-0812">Transmembrane</keyword>
<dbReference type="InterPro" id="IPR053215">
    <property type="entry name" value="TKL_Ser/Thr_kinase"/>
</dbReference>
<sequence>MSGSSCAIGQCKSNADRSKIIGDINKGQFGCFLKIPNCWIYADTSNNVGTCNTCLDGYRVHEGKCVECRMDMCAECIKDNQCLTCVLGVPSYDKSKCVTCGIQNCLACSADNVCAQCAPQYSLYGGQCIPCSDANCQECRQKDTCYKCKNDMIVPTGGTKCVVKIADCTTQSSDGSKCVTCNSGFKPYNSGCVRCPIDQCDYCAKAGICSACLNGRVPTVNNDGCVDQIPYCKDHARQGVCQTCIDEYKPNGSGGCNKCTIANCAECSQMQVCSKCEDHYKVIGGGTGCELQCEVENCFQCNKYNECAQCGLGYGVNNNTKQCDHCEDSTCKYCDGDRTKCVTYFTKEELEGKKVPWWAWLLVGIGAALLVGFIIFMIVWCCRDPVSLTTEYEENYDEYDKASRSGSSARSSSEDASSDGEGREDQSLNY</sequence>
<keyword evidence="2" id="KW-0472">Membrane</keyword>
<proteinExistence type="predicted"/>
<dbReference type="PANTHER" id="PTHR45756:SF1">
    <property type="entry name" value="PROTEIN KINASE DOMAIN CONTAINING PROTEIN"/>
    <property type="match status" value="1"/>
</dbReference>
<keyword evidence="2" id="KW-1133">Transmembrane helix</keyword>
<dbReference type="SUPFAM" id="SSF57184">
    <property type="entry name" value="Growth factor receptor domain"/>
    <property type="match status" value="1"/>
</dbReference>
<protein>
    <submittedName>
        <fullName evidence="3">Uncharacterized protein</fullName>
    </submittedName>
</protein>
<feature type="region of interest" description="Disordered" evidence="1">
    <location>
        <begin position="399"/>
        <end position="430"/>
    </location>
</feature>
<organism evidence="3 4">
    <name type="scientific">Angomonas deanei</name>
    <dbReference type="NCBI Taxonomy" id="59799"/>
    <lineage>
        <taxon>Eukaryota</taxon>
        <taxon>Discoba</taxon>
        <taxon>Euglenozoa</taxon>
        <taxon>Kinetoplastea</taxon>
        <taxon>Metakinetoplastina</taxon>
        <taxon>Trypanosomatida</taxon>
        <taxon>Trypanosomatidae</taxon>
        <taxon>Strigomonadinae</taxon>
        <taxon>Angomonas</taxon>
    </lineage>
</organism>
<dbReference type="InterPro" id="IPR009030">
    <property type="entry name" value="Growth_fac_rcpt_cys_sf"/>
</dbReference>
<gene>
    <name evidence="3" type="ORF">ADEAN_000359900</name>
</gene>
<feature type="compositionally biased region" description="Basic and acidic residues" evidence="1">
    <location>
        <begin position="420"/>
        <end position="430"/>
    </location>
</feature>
<dbReference type="VEuPathDB" id="TriTrypDB:ADEAN_000359900"/>
<dbReference type="Proteomes" id="UP000515908">
    <property type="component" value="Chromosome 06"/>
</dbReference>
<name>A0A7G2C8S7_9TRYP</name>
<feature type="transmembrane region" description="Helical" evidence="2">
    <location>
        <begin position="357"/>
        <end position="382"/>
    </location>
</feature>
<evidence type="ECO:0000256" key="2">
    <source>
        <dbReference type="SAM" id="Phobius"/>
    </source>
</evidence>
<accession>A0A7G2C8S7</accession>
<dbReference type="PANTHER" id="PTHR45756">
    <property type="entry name" value="PALMITOYLTRANSFERASE"/>
    <property type="match status" value="1"/>
</dbReference>
<keyword evidence="4" id="KW-1185">Reference proteome</keyword>
<dbReference type="AlphaFoldDB" id="A0A7G2C8S7"/>
<feature type="compositionally biased region" description="Low complexity" evidence="1">
    <location>
        <begin position="404"/>
        <end position="415"/>
    </location>
</feature>
<reference evidence="3 4" key="1">
    <citation type="submission" date="2020-08" db="EMBL/GenBank/DDBJ databases">
        <authorList>
            <person name="Newling K."/>
            <person name="Davey J."/>
            <person name="Forrester S."/>
        </authorList>
    </citation>
    <scope>NUCLEOTIDE SEQUENCE [LARGE SCALE GENOMIC DNA]</scope>
    <source>
        <strain evidence="4">Crithidia deanei Carvalho (ATCC PRA-265)</strain>
    </source>
</reference>
<evidence type="ECO:0000313" key="3">
    <source>
        <dbReference type="EMBL" id="CAD2216138.1"/>
    </source>
</evidence>
<evidence type="ECO:0000256" key="1">
    <source>
        <dbReference type="SAM" id="MobiDB-lite"/>
    </source>
</evidence>
<evidence type="ECO:0000313" key="4">
    <source>
        <dbReference type="Proteomes" id="UP000515908"/>
    </source>
</evidence>
<dbReference type="Gene3D" id="2.10.220.10">
    <property type="entry name" value="Hormone Receptor, Insulin-like Growth Factor Receptor 1, Chain A, domain 2"/>
    <property type="match status" value="1"/>
</dbReference>
<dbReference type="EMBL" id="LR877150">
    <property type="protein sequence ID" value="CAD2216138.1"/>
    <property type="molecule type" value="Genomic_DNA"/>
</dbReference>